<dbReference type="Pfam" id="PF01814">
    <property type="entry name" value="Hemerythrin"/>
    <property type="match status" value="1"/>
</dbReference>
<organism evidence="2">
    <name type="scientific">Sulfurisphaera javensis</name>
    <dbReference type="NCBI Taxonomy" id="2049879"/>
    <lineage>
        <taxon>Archaea</taxon>
        <taxon>Thermoproteota</taxon>
        <taxon>Thermoprotei</taxon>
        <taxon>Sulfolobales</taxon>
        <taxon>Sulfolobaceae</taxon>
        <taxon>Sulfurisphaera</taxon>
    </lineage>
</organism>
<dbReference type="InterPro" id="IPR012312">
    <property type="entry name" value="Hemerythrin-like"/>
</dbReference>
<dbReference type="KEGG" id="sjv:SJAV_17120"/>
<protein>
    <recommendedName>
        <fullName evidence="1">Hemerythrin-like domain-containing protein</fullName>
    </recommendedName>
</protein>
<dbReference type="AlphaFoldDB" id="A0AAT9GSB1"/>
<accession>A0AAT9GSB1</accession>
<feature type="domain" description="Hemerythrin-like" evidence="1">
    <location>
        <begin position="3"/>
        <end position="109"/>
    </location>
</feature>
<dbReference type="GeneID" id="92354665"/>
<proteinExistence type="predicted"/>
<dbReference type="EMBL" id="AP031322">
    <property type="protein sequence ID" value="BFH73768.1"/>
    <property type="molecule type" value="Genomic_DNA"/>
</dbReference>
<evidence type="ECO:0000259" key="1">
    <source>
        <dbReference type="Pfam" id="PF01814"/>
    </source>
</evidence>
<gene>
    <name evidence="2" type="ORF">SJAV_17120</name>
</gene>
<evidence type="ECO:0000313" key="2">
    <source>
        <dbReference type="EMBL" id="BFH73768.1"/>
    </source>
</evidence>
<name>A0AAT9GSB1_9CREN</name>
<sequence>MDVITLLKIEHGILRVRFQIIKELLDQCESKAFLLLEETHNFVVKWHAMIEDKYVFPLYGEKAKPFSHDHLLIEKYGNSVLKERRKDWVERYIKIVLDHNLNEENQLFDHNVNIPLSKILGELENFKDYNKITGLDLTKL</sequence>
<dbReference type="RefSeq" id="WP_369609333.1">
    <property type="nucleotide sequence ID" value="NZ_AP031322.1"/>
</dbReference>
<reference evidence="2" key="1">
    <citation type="submission" date="2024-03" db="EMBL/GenBank/DDBJ databases">
        <title>Complete genome sequence of Sulfurisphaera javensis strain KD-1.</title>
        <authorList>
            <person name="Sakai H."/>
            <person name="Nur N."/>
            <person name="Suwanto A."/>
            <person name="Kurosawa N."/>
        </authorList>
    </citation>
    <scope>NUCLEOTIDE SEQUENCE</scope>
    <source>
        <strain evidence="2">KD-1</strain>
    </source>
</reference>